<dbReference type="InterPro" id="IPR013486">
    <property type="entry name" value="SpoIID/LytB"/>
</dbReference>
<dbReference type="EMBL" id="QXHD01000004">
    <property type="protein sequence ID" value="NEZ55521.1"/>
    <property type="molecule type" value="Genomic_DNA"/>
</dbReference>
<proteinExistence type="predicted"/>
<dbReference type="InterPro" id="IPR013693">
    <property type="entry name" value="SpoIID/LytB_N"/>
</dbReference>
<dbReference type="Pfam" id="PF08486">
    <property type="entry name" value="SpoIID"/>
    <property type="match status" value="1"/>
</dbReference>
<protein>
    <submittedName>
        <fullName evidence="4">SpoIID/LytB domain-containing protein</fullName>
    </submittedName>
</protein>
<reference evidence="4 5" key="1">
    <citation type="journal article" date="2020" name="Microb. Ecol.">
        <title>Ecogenomics of the Marine Benthic Filamentous Cyanobacterium Adonisia.</title>
        <authorList>
            <person name="Walter J.M."/>
            <person name="Coutinho F.H."/>
            <person name="Leomil L."/>
            <person name="Hargreaves P.I."/>
            <person name="Campeao M.E."/>
            <person name="Vieira V.V."/>
            <person name="Silva B.S."/>
            <person name="Fistarol G.O."/>
            <person name="Salomon P.S."/>
            <person name="Sawabe T."/>
            <person name="Mino S."/>
            <person name="Hosokawa M."/>
            <person name="Miyashita H."/>
            <person name="Maruyama F."/>
            <person name="van Verk M.C."/>
            <person name="Dutilh B.E."/>
            <person name="Thompson C.C."/>
            <person name="Thompson F.L."/>
        </authorList>
    </citation>
    <scope>NUCLEOTIDE SEQUENCE [LARGE SCALE GENOMIC DNA]</scope>
    <source>
        <strain evidence="4 5">CCMR0081</strain>
    </source>
</reference>
<feature type="compositionally biased region" description="Low complexity" evidence="1">
    <location>
        <begin position="131"/>
        <end position="142"/>
    </location>
</feature>
<gene>
    <name evidence="4" type="ORF">DXZ20_07505</name>
</gene>
<feature type="compositionally biased region" description="Basic and acidic residues" evidence="1">
    <location>
        <begin position="43"/>
        <end position="59"/>
    </location>
</feature>
<feature type="region of interest" description="Disordered" evidence="1">
    <location>
        <begin position="127"/>
        <end position="169"/>
    </location>
</feature>
<feature type="region of interest" description="Disordered" evidence="1">
    <location>
        <begin position="27"/>
        <end position="99"/>
    </location>
</feature>
<evidence type="ECO:0000256" key="1">
    <source>
        <dbReference type="SAM" id="MobiDB-lite"/>
    </source>
</evidence>
<dbReference type="AlphaFoldDB" id="A0A6M0RIN9"/>
<dbReference type="Proteomes" id="UP000481033">
    <property type="component" value="Unassembled WGS sequence"/>
</dbReference>
<dbReference type="RefSeq" id="WP_163697411.1">
    <property type="nucleotide sequence ID" value="NZ_QXHD01000004.1"/>
</dbReference>
<dbReference type="GO" id="GO:0030288">
    <property type="term" value="C:outer membrane-bounded periplasmic space"/>
    <property type="evidence" value="ECO:0007669"/>
    <property type="project" value="TreeGrafter"/>
</dbReference>
<dbReference type="PANTHER" id="PTHR30032">
    <property type="entry name" value="N-ACETYLMURAMOYL-L-ALANINE AMIDASE-RELATED"/>
    <property type="match status" value="1"/>
</dbReference>
<dbReference type="PANTHER" id="PTHR30032:SF4">
    <property type="entry name" value="AMIDASE ENHANCER"/>
    <property type="match status" value="1"/>
</dbReference>
<feature type="compositionally biased region" description="Low complexity" evidence="1">
    <location>
        <begin position="151"/>
        <end position="169"/>
    </location>
</feature>
<sequence length="426" mass="45448">MPLKLSRIASVILSAVMISAPLTGVGRQVAKADTTASPATNEVKPKAPEDKASQTKPEQKSSATAEISPKTPKSKPSKPEQPQSSATTKTSRNSTSPAPIEPFIQADAVALGQWLVTKTVKNLVDNPADSAAKPATQPKKPAGWPSPPNRTASAAKPQPAAQPQTPTLPKVAVRALPPEPSSNPTIDNYTEMRVALTKQAPDVSIAASEGGVLVSTNGELVENVSAGISYQISADERGLFVNGQPAPTALWVEPDNGYVAVGNRWYRGRLLLLWQNGGVMAVNYVMLQEYLYSVVGAEMSASWSLEALKAQAVAARSYAIVHTVRHQRRTYDLDDTQRYQAYKGIATEASSTQQAVHETSGEFISYGGGVVESLYAANQDIVDDAHSGYGMSQTGALDLAEQGYRYYEILSAYYPDTSVGRIDIGE</sequence>
<feature type="domain" description="Sporulation stage II protein D amidase enhancer LytB N-terminal" evidence="3">
    <location>
        <begin position="276"/>
        <end position="366"/>
    </location>
</feature>
<feature type="chain" id="PRO_5026930336" evidence="2">
    <location>
        <begin position="25"/>
        <end position="426"/>
    </location>
</feature>
<dbReference type="InterPro" id="IPR051922">
    <property type="entry name" value="Bact_Sporulation_Assoc"/>
</dbReference>
<name>A0A6M0RIN9_9CYAN</name>
<feature type="signal peptide" evidence="2">
    <location>
        <begin position="1"/>
        <end position="24"/>
    </location>
</feature>
<evidence type="ECO:0000313" key="5">
    <source>
        <dbReference type="Proteomes" id="UP000481033"/>
    </source>
</evidence>
<dbReference type="NCBIfam" id="TIGR02669">
    <property type="entry name" value="SpoIID_LytB"/>
    <property type="match status" value="1"/>
</dbReference>
<comment type="caution">
    <text evidence="4">The sequence shown here is derived from an EMBL/GenBank/DDBJ whole genome shotgun (WGS) entry which is preliminary data.</text>
</comment>
<keyword evidence="5" id="KW-1185">Reference proteome</keyword>
<feature type="compositionally biased region" description="Polar residues" evidence="1">
    <location>
        <begin position="86"/>
        <end position="97"/>
    </location>
</feature>
<keyword evidence="2" id="KW-0732">Signal</keyword>
<dbReference type="GO" id="GO:0030435">
    <property type="term" value="P:sporulation resulting in formation of a cellular spore"/>
    <property type="evidence" value="ECO:0007669"/>
    <property type="project" value="InterPro"/>
</dbReference>
<evidence type="ECO:0000256" key="2">
    <source>
        <dbReference type="SAM" id="SignalP"/>
    </source>
</evidence>
<accession>A0A6M0RIN9</accession>
<organism evidence="4 5">
    <name type="scientific">Adonisia turfae CCMR0081</name>
    <dbReference type="NCBI Taxonomy" id="2292702"/>
    <lineage>
        <taxon>Bacteria</taxon>
        <taxon>Bacillati</taxon>
        <taxon>Cyanobacteriota</taxon>
        <taxon>Adonisia</taxon>
        <taxon>Adonisia turfae</taxon>
    </lineage>
</organism>
<evidence type="ECO:0000259" key="3">
    <source>
        <dbReference type="Pfam" id="PF08486"/>
    </source>
</evidence>
<evidence type="ECO:0000313" key="4">
    <source>
        <dbReference type="EMBL" id="NEZ55521.1"/>
    </source>
</evidence>